<gene>
    <name evidence="1" type="ORF">HNP46_000489</name>
</gene>
<evidence type="ECO:0000313" key="1">
    <source>
        <dbReference type="EMBL" id="MBB4861678.1"/>
    </source>
</evidence>
<organism evidence="1 2">
    <name type="scientific">Pseudomonas nitroreducens</name>
    <dbReference type="NCBI Taxonomy" id="46680"/>
    <lineage>
        <taxon>Bacteria</taxon>
        <taxon>Pseudomonadati</taxon>
        <taxon>Pseudomonadota</taxon>
        <taxon>Gammaproteobacteria</taxon>
        <taxon>Pseudomonadales</taxon>
        <taxon>Pseudomonadaceae</taxon>
        <taxon>Pseudomonas</taxon>
    </lineage>
</organism>
<reference evidence="1 2" key="1">
    <citation type="submission" date="2020-08" db="EMBL/GenBank/DDBJ databases">
        <title>Functional genomics of gut bacteria from endangered species of beetles.</title>
        <authorList>
            <person name="Carlos-Shanley C."/>
        </authorList>
    </citation>
    <scope>NUCLEOTIDE SEQUENCE [LARGE SCALE GENOMIC DNA]</scope>
    <source>
        <strain evidence="1 2">S00179</strain>
    </source>
</reference>
<protein>
    <submittedName>
        <fullName evidence="1">Uncharacterized protein</fullName>
    </submittedName>
</protein>
<name>A0A7W7KGJ1_PSENT</name>
<dbReference type="Proteomes" id="UP000566995">
    <property type="component" value="Unassembled WGS sequence"/>
</dbReference>
<comment type="caution">
    <text evidence="1">The sequence shown here is derived from an EMBL/GenBank/DDBJ whole genome shotgun (WGS) entry which is preliminary data.</text>
</comment>
<evidence type="ECO:0000313" key="2">
    <source>
        <dbReference type="Proteomes" id="UP000566995"/>
    </source>
</evidence>
<accession>A0A7W7KGJ1</accession>
<dbReference type="RefSeq" id="WP_184585928.1">
    <property type="nucleotide sequence ID" value="NZ_JACHLI010000001.1"/>
</dbReference>
<sequence length="540" mass="61105">MNPGYSVHEQAENDFCNTLYTMREGVVTEERQHKAAAAWQLLREIPHEKCVREWCRAVFMSCNPNVLEQAIAIIGTEDSGRFLLDLSFLQSLREKAAEQESLHPYFVEILKRAVEHYGYAFERDSVEAALSPLRDSQTQSDAVDAVDSRLKLLKQYVSTETMNDPYLGSVLLSVFEKHPLTSEAGHTRCIRRRLECVRDHLKFDVERYAQRLLTYGGRDLETMEVVKQLLPTSSFKESVLAGIVNDTRSGFELELSMQPVEVLSFLNGLSDRDFCRAANDILLSSVLAGRWIDAKRNFQVAGDPIVQSQLRAFVDRCLTDELLKLRIRDQISISKSQAPTVSLLLVREMATDHGLKFALPDTDQNSTFQNKLADIVSADIGKNYLSKSKDELIEYLALSIEPMLKVVFGTFTPEKRAQCGFPEGDLTLTDQAFYFVCQVYAEDAFVELQDSLSEDGESGDYTRAQTPVRDVCSYRVKVDRPKEIYDALWKLAPDALRQQVLTANPDNVAGAIYAKYLDESHIHLAGDQNQTKLMISTFDM</sequence>
<dbReference type="AlphaFoldDB" id="A0A7W7KGJ1"/>
<proteinExistence type="predicted"/>
<dbReference type="EMBL" id="JACHLI010000001">
    <property type="protein sequence ID" value="MBB4861678.1"/>
    <property type="molecule type" value="Genomic_DNA"/>
</dbReference>